<dbReference type="SUPFAM" id="SSF57850">
    <property type="entry name" value="RING/U-box"/>
    <property type="match status" value="1"/>
</dbReference>
<dbReference type="PANTHER" id="PTHR47094">
    <property type="entry name" value="ELFLESS, ISOFORM B"/>
    <property type="match status" value="1"/>
</dbReference>
<dbReference type="AlphaFoldDB" id="A0AAW0GHD7"/>
<feature type="compositionally biased region" description="Basic and acidic residues" evidence="5">
    <location>
        <begin position="168"/>
        <end position="192"/>
    </location>
</feature>
<evidence type="ECO:0000259" key="6">
    <source>
        <dbReference type="PROSITE" id="PS50089"/>
    </source>
</evidence>
<evidence type="ECO:0000256" key="3">
    <source>
        <dbReference type="ARBA" id="ARBA00022833"/>
    </source>
</evidence>
<evidence type="ECO:0000256" key="4">
    <source>
        <dbReference type="PROSITE-ProRule" id="PRU00175"/>
    </source>
</evidence>
<dbReference type="GO" id="GO:0061630">
    <property type="term" value="F:ubiquitin protein ligase activity"/>
    <property type="evidence" value="ECO:0007669"/>
    <property type="project" value="InterPro"/>
</dbReference>
<dbReference type="InterPro" id="IPR049627">
    <property type="entry name" value="SLX8"/>
</dbReference>
<evidence type="ECO:0000256" key="5">
    <source>
        <dbReference type="SAM" id="MobiDB-lite"/>
    </source>
</evidence>
<dbReference type="CDD" id="cd16449">
    <property type="entry name" value="RING-HC"/>
    <property type="match status" value="1"/>
</dbReference>
<dbReference type="Gene3D" id="3.30.40.10">
    <property type="entry name" value="Zinc/RING finger domain, C3HC4 (zinc finger)"/>
    <property type="match status" value="1"/>
</dbReference>
<dbReference type="EMBL" id="JASBNA010000006">
    <property type="protein sequence ID" value="KAK7691187.1"/>
    <property type="molecule type" value="Genomic_DNA"/>
</dbReference>
<dbReference type="GO" id="GO:0033768">
    <property type="term" value="C:SUMO-targeted ubiquitin ligase complex"/>
    <property type="evidence" value="ECO:0007669"/>
    <property type="project" value="TreeGrafter"/>
</dbReference>
<keyword evidence="1" id="KW-0479">Metal-binding</keyword>
<evidence type="ECO:0000256" key="2">
    <source>
        <dbReference type="ARBA" id="ARBA00022771"/>
    </source>
</evidence>
<dbReference type="InterPro" id="IPR018957">
    <property type="entry name" value="Znf_C3HC4_RING-type"/>
</dbReference>
<sequence length="306" mass="32707">MNTSTSDHRFNFERSPKSSTSTEDTNEDTNEASTDGKSSPKSFVQDINEGQDHSDLGAGPSNPDHSILDTTSLEDVTPSPPSRKRLRRSLSEYLDPVASTSRLRLELSLPSAKRFKHDENDSESVGSLLTSPPSPTSSDGIEDSLPNLSQSQLSDSTGIATPSIATSSREEPISRDTPKFTIEKDSDLDVKPRNTSAKSPGRANTTSADVASPPSKPPLGNYTCPICFSAPTNATMTPCGHICCGECLFTAVKTTIQRAAYHGPEAERAKCPVCRAPIPGWDGRGGGVIGLQPRVAYKPESSKTLR</sequence>
<name>A0AAW0GHD7_9APHY</name>
<dbReference type="GO" id="GO:0032183">
    <property type="term" value="F:SUMO binding"/>
    <property type="evidence" value="ECO:0007669"/>
    <property type="project" value="TreeGrafter"/>
</dbReference>
<feature type="domain" description="RING-type" evidence="6">
    <location>
        <begin position="224"/>
        <end position="275"/>
    </location>
</feature>
<comment type="caution">
    <text evidence="7">The sequence shown here is derived from an EMBL/GenBank/DDBJ whole genome shotgun (WGS) entry which is preliminary data.</text>
</comment>
<dbReference type="Proteomes" id="UP001385951">
    <property type="component" value="Unassembled WGS sequence"/>
</dbReference>
<evidence type="ECO:0000256" key="1">
    <source>
        <dbReference type="ARBA" id="ARBA00022723"/>
    </source>
</evidence>
<feature type="region of interest" description="Disordered" evidence="5">
    <location>
        <begin position="1"/>
        <end position="90"/>
    </location>
</feature>
<keyword evidence="2 4" id="KW-0863">Zinc-finger</keyword>
<feature type="compositionally biased region" description="Polar residues" evidence="5">
    <location>
        <begin position="146"/>
        <end position="167"/>
    </location>
</feature>
<dbReference type="PANTHER" id="PTHR47094:SF1">
    <property type="entry name" value="RING-TYPE E3 UBIQUITIN TRANSFERASE"/>
    <property type="match status" value="1"/>
</dbReference>
<keyword evidence="8" id="KW-1185">Reference proteome</keyword>
<evidence type="ECO:0000313" key="8">
    <source>
        <dbReference type="Proteomes" id="UP001385951"/>
    </source>
</evidence>
<proteinExistence type="predicted"/>
<protein>
    <recommendedName>
        <fullName evidence="6">RING-type domain-containing protein</fullName>
    </recommendedName>
</protein>
<feature type="compositionally biased region" description="Polar residues" evidence="5">
    <location>
        <begin position="193"/>
        <end position="209"/>
    </location>
</feature>
<dbReference type="PROSITE" id="PS50089">
    <property type="entry name" value="ZF_RING_2"/>
    <property type="match status" value="1"/>
</dbReference>
<dbReference type="Pfam" id="PF00097">
    <property type="entry name" value="zf-C3HC4"/>
    <property type="match status" value="1"/>
</dbReference>
<gene>
    <name evidence="7" type="ORF">QCA50_006290</name>
</gene>
<keyword evidence="3" id="KW-0862">Zinc</keyword>
<dbReference type="GO" id="GO:0008270">
    <property type="term" value="F:zinc ion binding"/>
    <property type="evidence" value="ECO:0007669"/>
    <property type="project" value="UniProtKB-KW"/>
</dbReference>
<reference evidence="7 8" key="1">
    <citation type="submission" date="2022-09" db="EMBL/GenBank/DDBJ databases">
        <authorList>
            <person name="Palmer J.M."/>
        </authorList>
    </citation>
    <scope>NUCLEOTIDE SEQUENCE [LARGE SCALE GENOMIC DNA]</scope>
    <source>
        <strain evidence="7 8">DSM 7382</strain>
    </source>
</reference>
<dbReference type="InterPro" id="IPR001841">
    <property type="entry name" value="Znf_RING"/>
</dbReference>
<dbReference type="GO" id="GO:0006511">
    <property type="term" value="P:ubiquitin-dependent protein catabolic process"/>
    <property type="evidence" value="ECO:0007669"/>
    <property type="project" value="TreeGrafter"/>
</dbReference>
<organism evidence="7 8">
    <name type="scientific">Cerrena zonata</name>
    <dbReference type="NCBI Taxonomy" id="2478898"/>
    <lineage>
        <taxon>Eukaryota</taxon>
        <taxon>Fungi</taxon>
        <taxon>Dikarya</taxon>
        <taxon>Basidiomycota</taxon>
        <taxon>Agaricomycotina</taxon>
        <taxon>Agaricomycetes</taxon>
        <taxon>Polyporales</taxon>
        <taxon>Cerrenaceae</taxon>
        <taxon>Cerrena</taxon>
    </lineage>
</organism>
<feature type="compositionally biased region" description="Basic and acidic residues" evidence="5">
    <location>
        <begin position="1"/>
        <end position="16"/>
    </location>
</feature>
<dbReference type="SMART" id="SM00184">
    <property type="entry name" value="RING"/>
    <property type="match status" value="1"/>
</dbReference>
<evidence type="ECO:0000313" key="7">
    <source>
        <dbReference type="EMBL" id="KAK7691187.1"/>
    </source>
</evidence>
<dbReference type="GO" id="GO:0140082">
    <property type="term" value="F:SUMO-ubiquitin ligase activity"/>
    <property type="evidence" value="ECO:0007669"/>
    <property type="project" value="TreeGrafter"/>
</dbReference>
<dbReference type="InterPro" id="IPR013083">
    <property type="entry name" value="Znf_RING/FYVE/PHD"/>
</dbReference>
<accession>A0AAW0GHD7</accession>
<feature type="region of interest" description="Disordered" evidence="5">
    <location>
        <begin position="109"/>
        <end position="215"/>
    </location>
</feature>